<dbReference type="Pfam" id="PF01557">
    <property type="entry name" value="FAA_hydrolase"/>
    <property type="match status" value="1"/>
</dbReference>
<dbReference type="RefSeq" id="WP_189958592.1">
    <property type="nucleotide sequence ID" value="NZ_BMVG01000042.1"/>
</dbReference>
<gene>
    <name evidence="3" type="ORF">GCM10010339_81040</name>
</gene>
<evidence type="ECO:0000259" key="2">
    <source>
        <dbReference type="Pfam" id="PF01557"/>
    </source>
</evidence>
<dbReference type="InterPro" id="IPR011234">
    <property type="entry name" value="Fumarylacetoacetase-like_C"/>
</dbReference>
<reference evidence="3" key="1">
    <citation type="journal article" date="2014" name="Int. J. Syst. Evol. Microbiol.">
        <title>Complete genome sequence of Corynebacterium casei LMG S-19264T (=DSM 44701T), isolated from a smear-ripened cheese.</title>
        <authorList>
            <consortium name="US DOE Joint Genome Institute (JGI-PGF)"/>
            <person name="Walter F."/>
            <person name="Albersmeier A."/>
            <person name="Kalinowski J."/>
            <person name="Ruckert C."/>
        </authorList>
    </citation>
    <scope>NUCLEOTIDE SEQUENCE</scope>
    <source>
        <strain evidence="3">JCM 4714</strain>
    </source>
</reference>
<evidence type="ECO:0000256" key="1">
    <source>
        <dbReference type="SAM" id="MobiDB-lite"/>
    </source>
</evidence>
<dbReference type="GO" id="GO:0016853">
    <property type="term" value="F:isomerase activity"/>
    <property type="evidence" value="ECO:0007669"/>
    <property type="project" value="UniProtKB-KW"/>
</dbReference>
<comment type="caution">
    <text evidence="3">The sequence shown here is derived from an EMBL/GenBank/DDBJ whole genome shotgun (WGS) entry which is preliminary data.</text>
</comment>
<accession>A0A918YRZ2</accession>
<dbReference type="PANTHER" id="PTHR43211:SF1">
    <property type="entry name" value="BLL6422 PROTEIN"/>
    <property type="match status" value="1"/>
</dbReference>
<feature type="domain" description="Fumarylacetoacetase-like C-terminal" evidence="2">
    <location>
        <begin position="107"/>
        <end position="306"/>
    </location>
</feature>
<dbReference type="Gene3D" id="3.90.850.10">
    <property type="entry name" value="Fumarylacetoacetase-like, C-terminal domain"/>
    <property type="match status" value="1"/>
</dbReference>
<sequence>MKIGRVLRDGPDGPVPRLVSVHPETGTVLDLAAEERRRLIDAGASPRRAVRLAAAQFPGSLTEALESGPAFREAADRVLRDADPALGIPLSEVRWLAPVDPPVLRDFNAFKNHEATAPDVWFEVPLFFKINPSTIVGPGERIVWPAGCEHLDYELELGLVIGSPARDLTPQTARTALFGVTVFDDFSARNLLRHEMEGRLGPAKGKDFSTALGPWVVTVDELDLTDLTMTAYVNGEEWSRGNSGSLVWSIEEILSYASRSEPLVPGEVIGTGTVAGGSGWELGRRLEPGDTVRLEIDGVGRLENTVGAPDPVRWQPTPRKRAGAGR</sequence>
<dbReference type="PANTHER" id="PTHR43211">
    <property type="entry name" value="FUMARYLACETOACETATE HYDROLASE"/>
    <property type="match status" value="1"/>
</dbReference>
<dbReference type="Proteomes" id="UP000655443">
    <property type="component" value="Unassembled WGS sequence"/>
</dbReference>
<keyword evidence="4" id="KW-1185">Reference proteome</keyword>
<evidence type="ECO:0000313" key="3">
    <source>
        <dbReference type="EMBL" id="GHE13593.1"/>
    </source>
</evidence>
<dbReference type="SUPFAM" id="SSF56529">
    <property type="entry name" value="FAH"/>
    <property type="match status" value="1"/>
</dbReference>
<dbReference type="InterPro" id="IPR036663">
    <property type="entry name" value="Fumarylacetoacetase_C_sf"/>
</dbReference>
<evidence type="ECO:0000313" key="4">
    <source>
        <dbReference type="Proteomes" id="UP000655443"/>
    </source>
</evidence>
<keyword evidence="3" id="KW-0413">Isomerase</keyword>
<name>A0A918YRZ2_9ACTN</name>
<feature type="region of interest" description="Disordered" evidence="1">
    <location>
        <begin position="304"/>
        <end position="326"/>
    </location>
</feature>
<organism evidence="3 4">
    <name type="scientific">Streptomyces alanosinicus</name>
    <dbReference type="NCBI Taxonomy" id="68171"/>
    <lineage>
        <taxon>Bacteria</taxon>
        <taxon>Bacillati</taxon>
        <taxon>Actinomycetota</taxon>
        <taxon>Actinomycetes</taxon>
        <taxon>Kitasatosporales</taxon>
        <taxon>Streptomycetaceae</taxon>
        <taxon>Streptomyces</taxon>
    </lineage>
</organism>
<protein>
    <submittedName>
        <fullName evidence="3">2-hydroxyhepta-2,4-diene-1,7-dioate isomerase</fullName>
    </submittedName>
</protein>
<dbReference type="EMBL" id="BMVG01000042">
    <property type="protein sequence ID" value="GHE13593.1"/>
    <property type="molecule type" value="Genomic_DNA"/>
</dbReference>
<dbReference type="AlphaFoldDB" id="A0A918YRZ2"/>
<reference evidence="3" key="2">
    <citation type="submission" date="2020-09" db="EMBL/GenBank/DDBJ databases">
        <authorList>
            <person name="Sun Q."/>
            <person name="Ohkuma M."/>
        </authorList>
    </citation>
    <scope>NUCLEOTIDE SEQUENCE</scope>
    <source>
        <strain evidence="3">JCM 4714</strain>
    </source>
</reference>
<proteinExistence type="predicted"/>